<evidence type="ECO:0000256" key="3">
    <source>
        <dbReference type="ARBA" id="ARBA00022448"/>
    </source>
</evidence>
<feature type="transmembrane region" description="Helical" evidence="8">
    <location>
        <begin position="39"/>
        <end position="56"/>
    </location>
</feature>
<dbReference type="RefSeq" id="WP_129478236.1">
    <property type="nucleotide sequence ID" value="NZ_SDWS01000008.1"/>
</dbReference>
<feature type="transmembrane region" description="Helical" evidence="8">
    <location>
        <begin position="463"/>
        <end position="484"/>
    </location>
</feature>
<keyword evidence="4" id="KW-1003">Cell membrane</keyword>
<keyword evidence="3" id="KW-0813">Transport</keyword>
<keyword evidence="6 8" id="KW-1133">Transmembrane helix</keyword>
<dbReference type="NCBIfam" id="TIGR00711">
    <property type="entry name" value="efflux_EmrB"/>
    <property type="match status" value="1"/>
</dbReference>
<evidence type="ECO:0000256" key="1">
    <source>
        <dbReference type="ARBA" id="ARBA00004651"/>
    </source>
</evidence>
<comment type="caution">
    <text evidence="10">The sequence shown here is derived from an EMBL/GenBank/DDBJ whole genome shotgun (WGS) entry which is preliminary data.</text>
</comment>
<evidence type="ECO:0000313" key="11">
    <source>
        <dbReference type="Proteomes" id="UP000291838"/>
    </source>
</evidence>
<feature type="transmembrane region" description="Helical" evidence="8">
    <location>
        <begin position="68"/>
        <end position="87"/>
    </location>
</feature>
<dbReference type="InterPro" id="IPR036259">
    <property type="entry name" value="MFS_trans_sf"/>
</dbReference>
<reference evidence="10 11" key="1">
    <citation type="submission" date="2019-01" db="EMBL/GenBank/DDBJ databases">
        <title>Novel species of Nocardioides.</title>
        <authorList>
            <person name="Liu Q."/>
            <person name="Xin Y.-H."/>
        </authorList>
    </citation>
    <scope>NUCLEOTIDE SEQUENCE [LARGE SCALE GENOMIC DNA]</scope>
    <source>
        <strain evidence="10 11">HLT3-15</strain>
    </source>
</reference>
<dbReference type="Pfam" id="PF07690">
    <property type="entry name" value="MFS_1"/>
    <property type="match status" value="1"/>
</dbReference>
<evidence type="ECO:0000313" key="10">
    <source>
        <dbReference type="EMBL" id="RYB89307.1"/>
    </source>
</evidence>
<dbReference type="GO" id="GO:0005886">
    <property type="term" value="C:plasma membrane"/>
    <property type="evidence" value="ECO:0007669"/>
    <property type="project" value="UniProtKB-SubCell"/>
</dbReference>
<feature type="domain" description="Major facilitator superfamily (MFS) profile" evidence="9">
    <location>
        <begin position="2"/>
        <end position="488"/>
    </location>
</feature>
<dbReference type="InterPro" id="IPR004638">
    <property type="entry name" value="EmrB-like"/>
</dbReference>
<evidence type="ECO:0000256" key="2">
    <source>
        <dbReference type="ARBA" id="ARBA00008537"/>
    </source>
</evidence>
<feature type="transmembrane region" description="Helical" evidence="8">
    <location>
        <begin position="126"/>
        <end position="149"/>
    </location>
</feature>
<feature type="transmembrane region" description="Helical" evidence="8">
    <location>
        <begin position="291"/>
        <end position="312"/>
    </location>
</feature>
<keyword evidence="5 8" id="KW-0812">Transmembrane</keyword>
<evidence type="ECO:0000256" key="5">
    <source>
        <dbReference type="ARBA" id="ARBA00022692"/>
    </source>
</evidence>
<dbReference type="Gene3D" id="1.20.1720.10">
    <property type="entry name" value="Multidrug resistance protein D"/>
    <property type="match status" value="1"/>
</dbReference>
<protein>
    <submittedName>
        <fullName evidence="10">DHA2 family efflux MFS transporter permease subunit</fullName>
    </submittedName>
</protein>
<dbReference type="Gene3D" id="1.20.1250.20">
    <property type="entry name" value="MFS general substrate transporter like domains"/>
    <property type="match status" value="1"/>
</dbReference>
<keyword evidence="11" id="KW-1185">Reference proteome</keyword>
<accession>A0A4Q2RKU0</accession>
<dbReference type="InterPro" id="IPR011701">
    <property type="entry name" value="MFS"/>
</dbReference>
<evidence type="ECO:0000256" key="8">
    <source>
        <dbReference type="SAM" id="Phobius"/>
    </source>
</evidence>
<evidence type="ECO:0000259" key="9">
    <source>
        <dbReference type="PROSITE" id="PS50850"/>
    </source>
</evidence>
<proteinExistence type="inferred from homology"/>
<sequence>MVAGVVVLGAIMSILDITVVSVALETFQREFDATAAEVAWTMTGYTLALASVIPLTGWAADRFGTKRLYLLAVLLFTAGSVLCATADSLELLVLYRVLQGLGGGMLMPLGMTILTRAAGPERVGRVMAVLGIPMLLGPIFGPILGGALIDSASWHWIFLINLPIGLAAIVYAWIVLPQDEVEPSETFDWLGMVLLSPGLAAFLYGVSSIPEHGTVTATEVWLPAVLGIALIVAFVPWALAKRNIHPLVELRLFANKNMTVAIIAMALFAIAFFGASLLFPLYFIQVRGEDALGAGLLLAPQGVGAMITMPIAGILADKIGPGKIVLVGITVITVGMAMFTQISADTSYTYMLGALFIMGLGMGGTMMPIMTAALATLTAHNVARGSTLLNITQQVAASIGTALFSVILTNQIKASDTAGAYLASRSAEGDQNVLAGIAEQFGLTVEQFTSFAASGKVELADSFATVFIVATVLVACCLIPAAFLPRKKVAPVDPTAMMGH</sequence>
<feature type="transmembrane region" description="Helical" evidence="8">
    <location>
        <begin position="93"/>
        <end position="114"/>
    </location>
</feature>
<dbReference type="GO" id="GO:0022857">
    <property type="term" value="F:transmembrane transporter activity"/>
    <property type="evidence" value="ECO:0007669"/>
    <property type="project" value="InterPro"/>
</dbReference>
<dbReference type="EMBL" id="SDWS01000008">
    <property type="protein sequence ID" value="RYB89307.1"/>
    <property type="molecule type" value="Genomic_DNA"/>
</dbReference>
<dbReference type="SUPFAM" id="SSF103473">
    <property type="entry name" value="MFS general substrate transporter"/>
    <property type="match status" value="1"/>
</dbReference>
<organism evidence="10 11">
    <name type="scientific">Nocardioides glacieisoli</name>
    <dbReference type="NCBI Taxonomy" id="1168730"/>
    <lineage>
        <taxon>Bacteria</taxon>
        <taxon>Bacillati</taxon>
        <taxon>Actinomycetota</taxon>
        <taxon>Actinomycetes</taxon>
        <taxon>Propionibacteriales</taxon>
        <taxon>Nocardioidaceae</taxon>
        <taxon>Nocardioides</taxon>
    </lineage>
</organism>
<dbReference type="AlphaFoldDB" id="A0A4Q2RKU0"/>
<evidence type="ECO:0000256" key="7">
    <source>
        <dbReference type="ARBA" id="ARBA00023136"/>
    </source>
</evidence>
<dbReference type="CDD" id="cd17503">
    <property type="entry name" value="MFS_LmrB_MDR_like"/>
    <property type="match status" value="1"/>
</dbReference>
<feature type="transmembrane region" description="Helical" evidence="8">
    <location>
        <begin position="221"/>
        <end position="239"/>
    </location>
</feature>
<dbReference type="PROSITE" id="PS50850">
    <property type="entry name" value="MFS"/>
    <property type="match status" value="1"/>
</dbReference>
<feature type="transmembrane region" description="Helical" evidence="8">
    <location>
        <begin position="188"/>
        <end position="209"/>
    </location>
</feature>
<evidence type="ECO:0000256" key="4">
    <source>
        <dbReference type="ARBA" id="ARBA00022475"/>
    </source>
</evidence>
<comment type="subcellular location">
    <subcellularLocation>
        <location evidence="1">Cell membrane</location>
        <topology evidence="1">Multi-pass membrane protein</topology>
    </subcellularLocation>
</comment>
<comment type="similarity">
    <text evidence="2">Belongs to the major facilitator superfamily. EmrB family.</text>
</comment>
<gene>
    <name evidence="10" type="ORF">EUA06_17500</name>
</gene>
<evidence type="ECO:0000256" key="6">
    <source>
        <dbReference type="ARBA" id="ARBA00022989"/>
    </source>
</evidence>
<dbReference type="PANTHER" id="PTHR42718:SF9">
    <property type="entry name" value="MAJOR FACILITATOR SUPERFAMILY MULTIDRUG TRANSPORTER MFSC"/>
    <property type="match status" value="1"/>
</dbReference>
<dbReference type="InterPro" id="IPR020846">
    <property type="entry name" value="MFS_dom"/>
</dbReference>
<feature type="transmembrane region" description="Helical" evidence="8">
    <location>
        <begin position="260"/>
        <end position="285"/>
    </location>
</feature>
<dbReference type="Proteomes" id="UP000291838">
    <property type="component" value="Unassembled WGS sequence"/>
</dbReference>
<feature type="transmembrane region" description="Helical" evidence="8">
    <location>
        <begin position="350"/>
        <end position="375"/>
    </location>
</feature>
<name>A0A4Q2RKU0_9ACTN</name>
<keyword evidence="7 8" id="KW-0472">Membrane</keyword>
<feature type="transmembrane region" description="Helical" evidence="8">
    <location>
        <begin position="324"/>
        <end position="344"/>
    </location>
</feature>
<dbReference type="PANTHER" id="PTHR42718">
    <property type="entry name" value="MAJOR FACILITATOR SUPERFAMILY MULTIDRUG TRANSPORTER MFSC"/>
    <property type="match status" value="1"/>
</dbReference>
<feature type="transmembrane region" description="Helical" evidence="8">
    <location>
        <begin position="155"/>
        <end position="176"/>
    </location>
</feature>
<dbReference type="OrthoDB" id="9812221at2"/>